<reference evidence="4" key="1">
    <citation type="submission" date="2017-02" db="EMBL/GenBank/DDBJ databases">
        <authorList>
            <person name="Varghese N."/>
            <person name="Submissions S."/>
        </authorList>
    </citation>
    <scope>NUCLEOTIDE SEQUENCE [LARGE SCALE GENOMIC DNA]</scope>
    <source>
        <strain evidence="4">DSM 3072</strain>
    </source>
</reference>
<feature type="compositionally biased region" description="Polar residues" evidence="1">
    <location>
        <begin position="345"/>
        <end position="356"/>
    </location>
</feature>
<sequence length="513" mass="55910">MASRLLNSGELKNYFAIGEDGVLVWQRADAFRSSIITSEQLGQKYADYLAVPRFTADGSHVDWFIPFAADNKQGEYSVVAWPAASPDEKKAALVELNRLNEKFLNYGYNLHARALNANDRLFAHFLTGSGDGDAVNPAIHFPDEECVYIVNGRPVITFWGFLNRGDTLSGNPFSRLSGGVVPPVTPRVAPAAPAAVAAANHKWCWLLLPLLLLLLPLLLYLLWWWFFARVQGLPLFKTYPDISNLSLEPAKETLVVPDKDKIIRLKDGSYVRVDADGKETVIPASEAENLNLNEPKADDSTANDEPKVEDPVADTEKHAEEPVTPPTEDNAQNPVDENPAKDDNPLQTPDDNTNTEQKTDDNNNQNVPVPPELSQDNQNAVPDAQDGPQLSNTDLNSGDISKLDGTWKVNSTIVDRKTNKPLQLEYNFKDGKGTATISQKNGVKCTGDVNGGLNGGALTIQGNSIAKCTDGSSYAMPKVVCKPGKDGNSDCTSSYDGKSSGTTKSEFPMTIHR</sequence>
<feature type="compositionally biased region" description="Polar residues" evidence="1">
    <location>
        <begin position="388"/>
        <end position="399"/>
    </location>
</feature>
<keyword evidence="2" id="KW-1133">Transmembrane helix</keyword>
<evidence type="ECO:0008006" key="5">
    <source>
        <dbReference type="Google" id="ProtNLM"/>
    </source>
</evidence>
<feature type="compositionally biased region" description="Basic and acidic residues" evidence="1">
    <location>
        <begin position="295"/>
        <end position="321"/>
    </location>
</feature>
<dbReference type="EMBL" id="FUXX01000032">
    <property type="protein sequence ID" value="SKA65946.1"/>
    <property type="molecule type" value="Genomic_DNA"/>
</dbReference>
<dbReference type="Proteomes" id="UP000242432">
    <property type="component" value="Unassembled WGS sequence"/>
</dbReference>
<feature type="region of interest" description="Disordered" evidence="1">
    <location>
        <begin position="282"/>
        <end position="403"/>
    </location>
</feature>
<keyword evidence="2" id="KW-0812">Transmembrane</keyword>
<feature type="region of interest" description="Disordered" evidence="1">
    <location>
        <begin position="485"/>
        <end position="513"/>
    </location>
</feature>
<evidence type="ECO:0000256" key="2">
    <source>
        <dbReference type="SAM" id="Phobius"/>
    </source>
</evidence>
<name>A0A1T4VLZ3_9GAMM</name>
<evidence type="ECO:0000313" key="3">
    <source>
        <dbReference type="EMBL" id="SKA65946.1"/>
    </source>
</evidence>
<feature type="compositionally biased region" description="Polar residues" evidence="1">
    <location>
        <begin position="489"/>
        <end position="505"/>
    </location>
</feature>
<proteinExistence type="predicted"/>
<accession>A0A1T4VLZ3</accession>
<dbReference type="RefSeq" id="WP_078929108.1">
    <property type="nucleotide sequence ID" value="NZ_FUXX01000032.1"/>
</dbReference>
<organism evidence="3 4">
    <name type="scientific">Succinivibrio dextrinosolvens DSM 3072</name>
    <dbReference type="NCBI Taxonomy" id="1123324"/>
    <lineage>
        <taxon>Bacteria</taxon>
        <taxon>Pseudomonadati</taxon>
        <taxon>Pseudomonadota</taxon>
        <taxon>Gammaproteobacteria</taxon>
        <taxon>Aeromonadales</taxon>
        <taxon>Succinivibrionaceae</taxon>
        <taxon>Succinivibrio</taxon>
    </lineage>
</organism>
<keyword evidence="4" id="KW-1185">Reference proteome</keyword>
<dbReference type="InterPro" id="IPR047774">
    <property type="entry name" value="SrfA-like"/>
</dbReference>
<keyword evidence="2" id="KW-0472">Membrane</keyword>
<dbReference type="AlphaFoldDB" id="A0A1T4VLZ3"/>
<feature type="transmembrane region" description="Helical" evidence="2">
    <location>
        <begin position="205"/>
        <end position="227"/>
    </location>
</feature>
<evidence type="ECO:0000313" key="4">
    <source>
        <dbReference type="Proteomes" id="UP000242432"/>
    </source>
</evidence>
<evidence type="ECO:0000256" key="1">
    <source>
        <dbReference type="SAM" id="MobiDB-lite"/>
    </source>
</evidence>
<protein>
    <recommendedName>
        <fullName evidence="5">Breakpoint cluster region protein</fullName>
    </recommendedName>
</protein>
<gene>
    <name evidence="3" type="ORF">SAMN02745213_01726</name>
</gene>
<dbReference type="NCBIfam" id="NF040486">
    <property type="entry name" value="SrfA_fam"/>
    <property type="match status" value="1"/>
</dbReference>